<name>A0A428MT67_9BACI</name>
<reference evidence="2 3" key="1">
    <citation type="submission" date="2018-10" db="EMBL/GenBank/DDBJ databases">
        <title>Draft genome sequence of Bacillus salarius IM0101, isolated from a hypersaline soil in Inner Mongolia, China.</title>
        <authorList>
            <person name="Yamprayoonswat W."/>
            <person name="Boonvisut S."/>
            <person name="Jumpathong W."/>
            <person name="Sittihan S."/>
            <person name="Ruangsuj P."/>
            <person name="Wanthongcharoen S."/>
            <person name="Thongpramul N."/>
            <person name="Pimmason S."/>
            <person name="Yu B."/>
            <person name="Yasawong M."/>
        </authorList>
    </citation>
    <scope>NUCLEOTIDE SEQUENCE [LARGE SCALE GENOMIC DNA]</scope>
    <source>
        <strain evidence="2 3">IM0101</strain>
    </source>
</reference>
<protein>
    <recommendedName>
        <fullName evidence="4">Apea-like HEPN domain-containing protein</fullName>
    </recommendedName>
</protein>
<sequence length="576" mass="67976">MINSSFKTFIFKDYTEKMMSEVKENLNAKDLEFYSNKEQTRKCSIVISDKTYFVYFTFVITHDTFQLKIDISMENKRIIDRDIHNLKLSIKNLIISDWEQCVWLEDQQSEWFAEDLYKDLHAVENSLRRLINTVLFYNLGGAWWEKYMPTHLKNKYHTRNARYKDRAPSFKNVHTNLLSVDTDDLVSILEFKTYKIKEENVFNSYKNYNPFEENPSEKECDNIKKIVSSFEYTINNLMNDGKSIEEHQKSLANLIKEQIEVDLDFWNDFFSPWFSCSLREFKGKWTNFNNDRNHVAHNKLIDNKMYQKFKKSMGDLFEIISEAEVNFERHFEAEGSNYLEELKHLEEENKYQKKLEDKKLIEEEAGVEILDQEQIINKLQEHISTTFKIIIDEIYFRSDIDTIYNTPLLTEYEIFFEVNHNVLSSSIAAHVEPNIDSSEGATSDVYILVYVDENLVESFEFNYTNGEVEYNEEHTSYMLKTYNNINITEKEDIKIFILELIDEEMPEVSEDELASVPCGSCNNYAVNMSIENEYGVGTCLYCGHINKLGNCLRCDEILDQGEDGLCDACQVYIDKQ</sequence>
<gene>
    <name evidence="2" type="ORF">D7Z54_31905</name>
</gene>
<feature type="coiled-coil region" evidence="1">
    <location>
        <begin position="328"/>
        <end position="364"/>
    </location>
</feature>
<evidence type="ECO:0008006" key="4">
    <source>
        <dbReference type="Google" id="ProtNLM"/>
    </source>
</evidence>
<keyword evidence="1" id="KW-0175">Coiled coil</keyword>
<proteinExistence type="predicted"/>
<keyword evidence="3" id="KW-1185">Reference proteome</keyword>
<comment type="caution">
    <text evidence="2">The sequence shown here is derived from an EMBL/GenBank/DDBJ whole genome shotgun (WGS) entry which is preliminary data.</text>
</comment>
<dbReference type="Proteomes" id="UP000275076">
    <property type="component" value="Unassembled WGS sequence"/>
</dbReference>
<dbReference type="EMBL" id="RBVX01000076">
    <property type="protein sequence ID" value="RSL29308.1"/>
    <property type="molecule type" value="Genomic_DNA"/>
</dbReference>
<evidence type="ECO:0000313" key="3">
    <source>
        <dbReference type="Proteomes" id="UP000275076"/>
    </source>
</evidence>
<dbReference type="AlphaFoldDB" id="A0A428MT67"/>
<accession>A0A428MT67</accession>
<evidence type="ECO:0000313" key="2">
    <source>
        <dbReference type="EMBL" id="RSL29308.1"/>
    </source>
</evidence>
<evidence type="ECO:0000256" key="1">
    <source>
        <dbReference type="SAM" id="Coils"/>
    </source>
</evidence>
<organism evidence="2 3">
    <name type="scientific">Salibacterium salarium</name>
    <dbReference type="NCBI Taxonomy" id="284579"/>
    <lineage>
        <taxon>Bacteria</taxon>
        <taxon>Bacillati</taxon>
        <taxon>Bacillota</taxon>
        <taxon>Bacilli</taxon>
        <taxon>Bacillales</taxon>
        <taxon>Bacillaceae</taxon>
    </lineage>
</organism>